<dbReference type="InterPro" id="IPR018225">
    <property type="entry name" value="Transaldolase_AS"/>
</dbReference>
<evidence type="ECO:0000256" key="8">
    <source>
        <dbReference type="ARBA" id="ARBA00023126"/>
    </source>
</evidence>
<comment type="catalytic activity">
    <reaction evidence="10 11">
        <text>D-sedoheptulose 7-phosphate + D-glyceraldehyde 3-phosphate = D-erythrose 4-phosphate + beta-D-fructose 6-phosphate</text>
        <dbReference type="Rhea" id="RHEA:17053"/>
        <dbReference type="ChEBI" id="CHEBI:16897"/>
        <dbReference type="ChEBI" id="CHEBI:57483"/>
        <dbReference type="ChEBI" id="CHEBI:57634"/>
        <dbReference type="ChEBI" id="CHEBI:59776"/>
        <dbReference type="EC" id="2.2.1.2"/>
    </reaction>
</comment>
<keyword evidence="9 11" id="KW-0704">Schiff base</keyword>
<dbReference type="InterPro" id="IPR004732">
    <property type="entry name" value="Transaldolase_2"/>
</dbReference>
<evidence type="ECO:0000256" key="11">
    <source>
        <dbReference type="HAMAP-Rule" id="MF_00493"/>
    </source>
</evidence>
<keyword evidence="7 11" id="KW-0808">Transferase</keyword>
<dbReference type="PROSITE" id="PS00958">
    <property type="entry name" value="TRANSALDOLASE_2"/>
    <property type="match status" value="1"/>
</dbReference>
<organism evidence="12 13">
    <name type="scientific">Qipengyuania algicida</name>
    <dbReference type="NCBI Taxonomy" id="1836209"/>
    <lineage>
        <taxon>Bacteria</taxon>
        <taxon>Pseudomonadati</taxon>
        <taxon>Pseudomonadota</taxon>
        <taxon>Alphaproteobacteria</taxon>
        <taxon>Sphingomonadales</taxon>
        <taxon>Erythrobacteraceae</taxon>
        <taxon>Qipengyuania</taxon>
    </lineage>
</organism>
<comment type="subcellular location">
    <subcellularLocation>
        <location evidence="2 11">Cytoplasm</location>
    </subcellularLocation>
</comment>
<comment type="pathway">
    <text evidence="3 11">Carbohydrate degradation; pentose phosphate pathway; D-glyceraldehyde 3-phosphate and beta-D-fructose 6-phosphate from D-ribose 5-phosphate and D-xylulose 5-phosphate (non-oxidative stage): step 2/3.</text>
</comment>
<gene>
    <name evidence="11 12" type="primary">tal</name>
    <name evidence="12" type="ORF">GRI58_07335</name>
</gene>
<evidence type="ECO:0000256" key="6">
    <source>
        <dbReference type="ARBA" id="ARBA00022490"/>
    </source>
</evidence>
<dbReference type="OrthoDB" id="140919at2"/>
<keyword evidence="8 11" id="KW-0570">Pentose shunt</keyword>
<sequence length="385" mass="41912">MSRLQQLNEAGQGVWLDFVNRGFLEDGGLKKLVDQDGLTGVTSNPSIFEKAMGHSDRYNDSIKSAVASGSKAATDLYETLAVEDIRKAADTLRPVYDRLDARDGYVSLEVSPYLANKTDETIAEARRLWAMVDRPNLMIKVPGTKAGVPAIRTLIEDGINVNVTLLFAVEAYQAVARAFIEGLEARVAKDEPIGRIASVASFFLSRIDTQVDEQLDSVVEAGGDNAGRAKMLKGTIAIASAKRAYAWYCEMIAGERWRKLADKGAMPQRLLWASTSTKNPDYSDVLYVETLIGPDTVNTLPPDTMDAFRDHGTVAQTLATGQDEVAAELKELAGLGIDLEAITDDLVTNGVKKFSDAFDALLEAVDEKRKRFADGNRVNEQSQAG</sequence>
<dbReference type="PIRSF" id="PIRSF036915">
    <property type="entry name" value="Trnald_Bac_Plnt"/>
    <property type="match status" value="1"/>
</dbReference>
<comment type="similarity">
    <text evidence="4 11">Belongs to the transaldolase family. Type 2 subfamily.</text>
</comment>
<dbReference type="PROSITE" id="PS01054">
    <property type="entry name" value="TRANSALDOLASE_1"/>
    <property type="match status" value="1"/>
</dbReference>
<evidence type="ECO:0000256" key="10">
    <source>
        <dbReference type="ARBA" id="ARBA00048810"/>
    </source>
</evidence>
<dbReference type="UniPathway" id="UPA00115">
    <property type="reaction ID" value="UER00414"/>
</dbReference>
<evidence type="ECO:0000313" key="13">
    <source>
        <dbReference type="Proteomes" id="UP000439780"/>
    </source>
</evidence>
<dbReference type="InterPro" id="IPR013785">
    <property type="entry name" value="Aldolase_TIM"/>
</dbReference>
<dbReference type="SUPFAM" id="SSF51569">
    <property type="entry name" value="Aldolase"/>
    <property type="match status" value="1"/>
</dbReference>
<comment type="caution">
    <text evidence="12">The sequence shown here is derived from an EMBL/GenBank/DDBJ whole genome shotgun (WGS) entry which is preliminary data.</text>
</comment>
<dbReference type="GO" id="GO:0005737">
    <property type="term" value="C:cytoplasm"/>
    <property type="evidence" value="ECO:0007669"/>
    <property type="project" value="UniProtKB-SubCell"/>
</dbReference>
<dbReference type="EMBL" id="WTYA01000005">
    <property type="protein sequence ID" value="MXP28630.1"/>
    <property type="molecule type" value="Genomic_DNA"/>
</dbReference>
<comment type="function">
    <text evidence="1 11">Transaldolase is important for the balance of metabolites in the pentose-phosphate pathway.</text>
</comment>
<dbReference type="RefSeq" id="WP_160752940.1">
    <property type="nucleotide sequence ID" value="NZ_WTYA01000005.1"/>
</dbReference>
<accession>A0A845AEG2</accession>
<dbReference type="CDD" id="cd00955">
    <property type="entry name" value="Transaldolase_like"/>
    <property type="match status" value="1"/>
</dbReference>
<feature type="active site" description="Schiff-base intermediate with substrate" evidence="11">
    <location>
        <position position="140"/>
    </location>
</feature>
<dbReference type="GO" id="GO:0004801">
    <property type="term" value="F:transaldolase activity"/>
    <property type="evidence" value="ECO:0007669"/>
    <property type="project" value="UniProtKB-UniRule"/>
</dbReference>
<evidence type="ECO:0000256" key="5">
    <source>
        <dbReference type="ARBA" id="ARBA00013151"/>
    </source>
</evidence>
<proteinExistence type="inferred from homology"/>
<dbReference type="HAMAP" id="MF_00493">
    <property type="entry name" value="Transaldolase_2"/>
    <property type="match status" value="1"/>
</dbReference>
<dbReference type="EC" id="2.2.1.2" evidence="5 11"/>
<evidence type="ECO:0000313" key="12">
    <source>
        <dbReference type="EMBL" id="MXP28630.1"/>
    </source>
</evidence>
<dbReference type="Gene3D" id="3.20.20.70">
    <property type="entry name" value="Aldolase class I"/>
    <property type="match status" value="1"/>
</dbReference>
<dbReference type="PANTHER" id="PTHR10683">
    <property type="entry name" value="TRANSALDOLASE"/>
    <property type="match status" value="1"/>
</dbReference>
<dbReference type="AlphaFoldDB" id="A0A845AEG2"/>
<evidence type="ECO:0000256" key="3">
    <source>
        <dbReference type="ARBA" id="ARBA00004857"/>
    </source>
</evidence>
<evidence type="ECO:0000256" key="4">
    <source>
        <dbReference type="ARBA" id="ARBA00008426"/>
    </source>
</evidence>
<dbReference type="GO" id="GO:0006098">
    <property type="term" value="P:pentose-phosphate shunt"/>
    <property type="evidence" value="ECO:0007669"/>
    <property type="project" value="UniProtKB-UniRule"/>
</dbReference>
<name>A0A845AEG2_9SPHN</name>
<protein>
    <recommendedName>
        <fullName evidence="5 11">Transaldolase</fullName>
        <ecNumber evidence="5 11">2.2.1.2</ecNumber>
    </recommendedName>
</protein>
<reference evidence="12 13" key="1">
    <citation type="submission" date="2019-12" db="EMBL/GenBank/DDBJ databases">
        <title>Genomic-based taxomic classification of the family Erythrobacteraceae.</title>
        <authorList>
            <person name="Xu L."/>
        </authorList>
    </citation>
    <scope>NUCLEOTIDE SEQUENCE [LARGE SCALE GENOMIC DNA]</scope>
    <source>
        <strain evidence="12 13">KEMB 9005-328</strain>
    </source>
</reference>
<dbReference type="InterPro" id="IPR001585">
    <property type="entry name" value="TAL/FSA"/>
</dbReference>
<dbReference type="NCBIfam" id="NF002881">
    <property type="entry name" value="PRK03343.1"/>
    <property type="match status" value="1"/>
</dbReference>
<dbReference type="PANTHER" id="PTHR10683:SF31">
    <property type="entry name" value="TRANSALDOLASE"/>
    <property type="match status" value="1"/>
</dbReference>
<dbReference type="GO" id="GO:0005975">
    <property type="term" value="P:carbohydrate metabolic process"/>
    <property type="evidence" value="ECO:0007669"/>
    <property type="project" value="InterPro"/>
</dbReference>
<dbReference type="NCBIfam" id="TIGR00876">
    <property type="entry name" value="tal_mycobact"/>
    <property type="match status" value="1"/>
</dbReference>
<evidence type="ECO:0000256" key="7">
    <source>
        <dbReference type="ARBA" id="ARBA00022679"/>
    </source>
</evidence>
<evidence type="ECO:0000256" key="2">
    <source>
        <dbReference type="ARBA" id="ARBA00004496"/>
    </source>
</evidence>
<dbReference type="Pfam" id="PF00923">
    <property type="entry name" value="TAL_FSA"/>
    <property type="match status" value="1"/>
</dbReference>
<keyword evidence="13" id="KW-1185">Reference proteome</keyword>
<dbReference type="Proteomes" id="UP000439780">
    <property type="component" value="Unassembled WGS sequence"/>
</dbReference>
<evidence type="ECO:0000256" key="1">
    <source>
        <dbReference type="ARBA" id="ARBA00003518"/>
    </source>
</evidence>
<evidence type="ECO:0000256" key="9">
    <source>
        <dbReference type="ARBA" id="ARBA00023270"/>
    </source>
</evidence>
<keyword evidence="6 11" id="KW-0963">Cytoplasm</keyword>